<gene>
    <name evidence="8" type="ORF">K5P26_05180</name>
</gene>
<proteinExistence type="predicted"/>
<evidence type="ECO:0000313" key="8">
    <source>
        <dbReference type="EMBL" id="MBY4636531.1"/>
    </source>
</evidence>
<dbReference type="PANTHER" id="PTHR43702">
    <property type="entry name" value="L-FUCOSE-PROTON SYMPORTER"/>
    <property type="match status" value="1"/>
</dbReference>
<evidence type="ECO:0000259" key="7">
    <source>
        <dbReference type="PROSITE" id="PS50850"/>
    </source>
</evidence>
<feature type="transmembrane region" description="Helical" evidence="6">
    <location>
        <begin position="235"/>
        <end position="261"/>
    </location>
</feature>
<feature type="transmembrane region" description="Helical" evidence="6">
    <location>
        <begin position="77"/>
        <end position="96"/>
    </location>
</feature>
<comment type="subcellular location">
    <subcellularLocation>
        <location evidence="1">Cell inner membrane</location>
        <topology evidence="1">Multi-pass membrane protein</topology>
    </subcellularLocation>
</comment>
<dbReference type="PANTHER" id="PTHR43702:SF3">
    <property type="entry name" value="PROTEIN TSGA"/>
    <property type="match status" value="1"/>
</dbReference>
<keyword evidence="9" id="KW-1185">Reference proteome</keyword>
<feature type="transmembrane region" description="Helical" evidence="6">
    <location>
        <begin position="273"/>
        <end position="292"/>
    </location>
</feature>
<keyword evidence="5 6" id="KW-0472">Membrane</keyword>
<evidence type="ECO:0000256" key="6">
    <source>
        <dbReference type="SAM" id="Phobius"/>
    </source>
</evidence>
<keyword evidence="3 6" id="KW-0812">Transmembrane</keyword>
<dbReference type="InterPro" id="IPR011701">
    <property type="entry name" value="MFS"/>
</dbReference>
<feature type="transmembrane region" description="Helical" evidence="6">
    <location>
        <begin position="328"/>
        <end position="351"/>
    </location>
</feature>
<feature type="transmembrane region" description="Helical" evidence="6">
    <location>
        <begin position="141"/>
        <end position="162"/>
    </location>
</feature>
<name>A0ABS7MCN3_9SPHN</name>
<protein>
    <submittedName>
        <fullName evidence="8">Sugar MFS transporter</fullName>
    </submittedName>
</protein>
<dbReference type="InterPro" id="IPR050375">
    <property type="entry name" value="MFS_TsgA-like"/>
</dbReference>
<organism evidence="8 9">
    <name type="scientific">Sphingopyxis jiangsuensis</name>
    <dbReference type="NCBI Taxonomy" id="2871171"/>
    <lineage>
        <taxon>Bacteria</taxon>
        <taxon>Pseudomonadati</taxon>
        <taxon>Pseudomonadota</taxon>
        <taxon>Alphaproteobacteria</taxon>
        <taxon>Sphingomonadales</taxon>
        <taxon>Sphingomonadaceae</taxon>
        <taxon>Sphingopyxis</taxon>
    </lineage>
</organism>
<evidence type="ECO:0000313" key="9">
    <source>
        <dbReference type="Proteomes" id="UP001166571"/>
    </source>
</evidence>
<dbReference type="CDD" id="cd17394">
    <property type="entry name" value="MFS_FucP_like"/>
    <property type="match status" value="1"/>
</dbReference>
<feature type="transmembrane region" description="Helical" evidence="6">
    <location>
        <begin position="304"/>
        <end position="322"/>
    </location>
</feature>
<reference evidence="8" key="1">
    <citation type="submission" date="2021-08" db="EMBL/GenBank/DDBJ databases">
        <title>Sphingopyxis panaciterrulae sp. nov., isolated from the surface water of the Yellow Sea.</title>
        <authorList>
            <person name="Gao Z."/>
            <person name="Zhang D."/>
            <person name="Zhang A."/>
        </authorList>
    </citation>
    <scope>NUCLEOTIDE SEQUENCE</scope>
    <source>
        <strain evidence="8">XHP0097</strain>
    </source>
</reference>
<evidence type="ECO:0000256" key="1">
    <source>
        <dbReference type="ARBA" id="ARBA00004429"/>
    </source>
</evidence>
<feature type="transmembrane region" description="Helical" evidence="6">
    <location>
        <begin position="7"/>
        <end position="27"/>
    </location>
</feature>
<dbReference type="InterPro" id="IPR036259">
    <property type="entry name" value="MFS_trans_sf"/>
</dbReference>
<feature type="transmembrane region" description="Helical" evidence="6">
    <location>
        <begin position="363"/>
        <end position="380"/>
    </location>
</feature>
<dbReference type="Pfam" id="PF07690">
    <property type="entry name" value="MFS_1"/>
    <property type="match status" value="1"/>
</dbReference>
<accession>A0ABS7MCN3</accession>
<dbReference type="EMBL" id="JAILXK010000001">
    <property type="protein sequence ID" value="MBY4636531.1"/>
    <property type="molecule type" value="Genomic_DNA"/>
</dbReference>
<evidence type="ECO:0000256" key="3">
    <source>
        <dbReference type="ARBA" id="ARBA00022692"/>
    </source>
</evidence>
<dbReference type="InterPro" id="IPR020846">
    <property type="entry name" value="MFS_dom"/>
</dbReference>
<feature type="transmembrane region" description="Helical" evidence="6">
    <location>
        <begin position="47"/>
        <end position="70"/>
    </location>
</feature>
<dbReference type="PROSITE" id="PS50850">
    <property type="entry name" value="MFS"/>
    <property type="match status" value="1"/>
</dbReference>
<dbReference type="Proteomes" id="UP001166571">
    <property type="component" value="Unassembled WGS sequence"/>
</dbReference>
<feature type="transmembrane region" description="Helical" evidence="6">
    <location>
        <begin position="182"/>
        <end position="207"/>
    </location>
</feature>
<dbReference type="Gene3D" id="1.20.1250.20">
    <property type="entry name" value="MFS general substrate transporter like domains"/>
    <property type="match status" value="2"/>
</dbReference>
<dbReference type="SUPFAM" id="SSF103473">
    <property type="entry name" value="MFS general substrate transporter"/>
    <property type="match status" value="1"/>
</dbReference>
<keyword evidence="2" id="KW-1003">Cell membrane</keyword>
<comment type="caution">
    <text evidence="8">The sequence shown here is derived from an EMBL/GenBank/DDBJ whole genome shotgun (WGS) entry which is preliminary data.</text>
</comment>
<evidence type="ECO:0000256" key="2">
    <source>
        <dbReference type="ARBA" id="ARBA00022475"/>
    </source>
</evidence>
<feature type="transmembrane region" description="Helical" evidence="6">
    <location>
        <begin position="102"/>
        <end position="129"/>
    </location>
</feature>
<evidence type="ECO:0000256" key="5">
    <source>
        <dbReference type="ARBA" id="ARBA00023136"/>
    </source>
</evidence>
<evidence type="ECO:0000256" key="4">
    <source>
        <dbReference type="ARBA" id="ARBA00022989"/>
    </source>
</evidence>
<feature type="transmembrane region" description="Helical" evidence="6">
    <location>
        <begin position="392"/>
        <end position="410"/>
    </location>
</feature>
<feature type="domain" description="Major facilitator superfamily (MFS) profile" evidence="7">
    <location>
        <begin position="9"/>
        <end position="415"/>
    </location>
</feature>
<sequence>MKQHLSGVSAAFVSVTTLFFAWGFITSNNDPLIASLKASFSLNYTEALLTQLVFFAAYGFMSFPAAALLAKLGSLRSILVALATMIAGCLLVQFIVRFQDYTLILAALFILGAGITTLQVAANPLAAALGPPESSHFRLTFAQAFNSLGVVLGVNFGSRIMLGEDVFKAGHAPITDPAERVIALQAVSHAFLLIATMLVGLMVFIWFSRERITKAALDFGQAPGGSVLDALRSRWALFGALAIGLYVGAEVSIGSIMINFLNQSDIMGLPLEVAGFYLANIYWMGALIGRFIGSYLLTIVRVPILLGIAASVATTLCLVVAVSSGPLVGYAALAVGLFNSIMFPTIFTITLERAGVSQASTSGLLCVAIVGGAVLPYAVGHMADSASLSASFFIPMAAYAVIAVFAVLAVRARAQSSGEEVVPVAH</sequence>
<dbReference type="RefSeq" id="WP_222135976.1">
    <property type="nucleotide sequence ID" value="NZ_JAILXK010000001.1"/>
</dbReference>
<keyword evidence="4 6" id="KW-1133">Transmembrane helix</keyword>